<keyword evidence="5" id="KW-1185">Reference proteome</keyword>
<keyword evidence="3" id="KW-0645">Protease</keyword>
<name>A0A835QAP6_VANPL</name>
<dbReference type="PANTHER" id="PTHR13312">
    <property type="entry name" value="HIV-INDUCED PROTEIN-7-LIKE PROTEASE"/>
    <property type="match status" value="1"/>
</dbReference>
<protein>
    <recommendedName>
        <fullName evidence="3">Ubiquitin thioesterase OTU</fullName>
        <ecNumber evidence="3">3.4.19.12</ecNumber>
    </recommendedName>
</protein>
<keyword evidence="2 3" id="KW-0378">Hydrolase</keyword>
<reference evidence="4 5" key="1">
    <citation type="journal article" date="2020" name="Nat. Food">
        <title>A phased Vanilla planifolia genome enables genetic improvement of flavour and production.</title>
        <authorList>
            <person name="Hasing T."/>
            <person name="Tang H."/>
            <person name="Brym M."/>
            <person name="Khazi F."/>
            <person name="Huang T."/>
            <person name="Chambers A.H."/>
        </authorList>
    </citation>
    <scope>NUCLEOTIDE SEQUENCE [LARGE SCALE GENOMIC DNA]</scope>
    <source>
        <tissue evidence="4">Leaf</tissue>
    </source>
</reference>
<evidence type="ECO:0000313" key="4">
    <source>
        <dbReference type="EMBL" id="KAG0469611.1"/>
    </source>
</evidence>
<keyword evidence="3" id="KW-0963">Cytoplasm</keyword>
<dbReference type="GO" id="GO:0036503">
    <property type="term" value="P:ERAD pathway"/>
    <property type="evidence" value="ECO:0007669"/>
    <property type="project" value="TreeGrafter"/>
</dbReference>
<keyword evidence="3" id="KW-0788">Thiol protease</keyword>
<keyword evidence="3" id="KW-0833">Ubl conjugation pathway</keyword>
<evidence type="ECO:0000313" key="5">
    <source>
        <dbReference type="Proteomes" id="UP000636800"/>
    </source>
</evidence>
<comment type="catalytic activity">
    <reaction evidence="1 3">
        <text>Thiol-dependent hydrolysis of ester, thioester, amide, peptide and isopeptide bonds formed by the C-terminal Gly of ubiquitin (a 76-residue protein attached to proteins as an intracellular targeting signal).</text>
        <dbReference type="EC" id="3.4.19.12"/>
    </reaction>
</comment>
<comment type="subcellular location">
    <subcellularLocation>
        <location evidence="3">Cytoplasm</location>
    </subcellularLocation>
</comment>
<accession>A0A835QAP6</accession>
<proteinExistence type="predicted"/>
<dbReference type="GO" id="GO:0016579">
    <property type="term" value="P:protein deubiquitination"/>
    <property type="evidence" value="ECO:0007669"/>
    <property type="project" value="TreeGrafter"/>
</dbReference>
<dbReference type="GO" id="GO:0005634">
    <property type="term" value="C:nucleus"/>
    <property type="evidence" value="ECO:0007669"/>
    <property type="project" value="TreeGrafter"/>
</dbReference>
<dbReference type="GO" id="GO:0005829">
    <property type="term" value="C:cytosol"/>
    <property type="evidence" value="ECO:0007669"/>
    <property type="project" value="TreeGrafter"/>
</dbReference>
<evidence type="ECO:0000256" key="1">
    <source>
        <dbReference type="ARBA" id="ARBA00000707"/>
    </source>
</evidence>
<comment type="function">
    <text evidence="3">Hydrolase that can remove conjugated ubiquitin from proteins and may therefore play an important regulatory role at the level of protein turnover by preventing degradation.</text>
</comment>
<organism evidence="4 5">
    <name type="scientific">Vanilla planifolia</name>
    <name type="common">Vanilla</name>
    <dbReference type="NCBI Taxonomy" id="51239"/>
    <lineage>
        <taxon>Eukaryota</taxon>
        <taxon>Viridiplantae</taxon>
        <taxon>Streptophyta</taxon>
        <taxon>Embryophyta</taxon>
        <taxon>Tracheophyta</taxon>
        <taxon>Spermatophyta</taxon>
        <taxon>Magnoliopsida</taxon>
        <taxon>Liliopsida</taxon>
        <taxon>Asparagales</taxon>
        <taxon>Orchidaceae</taxon>
        <taxon>Vanilloideae</taxon>
        <taxon>Vanilleae</taxon>
        <taxon>Vanilla</taxon>
    </lineage>
</organism>
<dbReference type="GO" id="GO:0030968">
    <property type="term" value="P:endoplasmic reticulum unfolded protein response"/>
    <property type="evidence" value="ECO:0007669"/>
    <property type="project" value="TreeGrafter"/>
</dbReference>
<dbReference type="Gene3D" id="3.90.70.80">
    <property type="match status" value="1"/>
</dbReference>
<comment type="caution">
    <text evidence="4">The sequence shown here is derived from an EMBL/GenBank/DDBJ whole genome shotgun (WGS) entry which is preliminary data.</text>
</comment>
<evidence type="ECO:0000256" key="2">
    <source>
        <dbReference type="ARBA" id="ARBA00022801"/>
    </source>
</evidence>
<dbReference type="EC" id="3.4.19.12" evidence="3"/>
<sequence>MNDSYSGLLFMNDSCSGLLFMNFGFVSMEGVVVRRVIPSDNSCLFNAVGYVMDHDKHRAQELRQVIAMTVASDPIKYNEAFLGKPNEIYCAWILNQRRGEGLSQPKVQQFNTLQNGQLRFGESKMLDSTNRIEDLSSKVITQDAHFLDFDIKGALVSVAQIDGREEGSGELVGERGYEEGGIFFGRARIET</sequence>
<dbReference type="Proteomes" id="UP000636800">
    <property type="component" value="Unassembled WGS sequence"/>
</dbReference>
<dbReference type="PANTHER" id="PTHR13312:SF0">
    <property type="entry name" value="UBIQUITIN THIOESTERASE OTU1"/>
    <property type="match status" value="1"/>
</dbReference>
<evidence type="ECO:0000256" key="3">
    <source>
        <dbReference type="RuleBase" id="RU367104"/>
    </source>
</evidence>
<dbReference type="GO" id="GO:0004843">
    <property type="term" value="F:cysteine-type deubiquitinase activity"/>
    <property type="evidence" value="ECO:0007669"/>
    <property type="project" value="UniProtKB-UniRule"/>
</dbReference>
<dbReference type="EMBL" id="JADCNL010000008">
    <property type="protein sequence ID" value="KAG0469611.1"/>
    <property type="molecule type" value="Genomic_DNA"/>
</dbReference>
<dbReference type="AlphaFoldDB" id="A0A835QAP6"/>
<gene>
    <name evidence="4" type="ORF">HPP92_016311</name>
</gene>